<comment type="catalytic activity">
    <reaction evidence="15">
        <text>[GlcNAc-(1-&gt;4)-Mur2Ac(oyl-L-Ala-gamma-D-Glu-L-Lys-D-Ala-D-Ala)](n)-di-trans,octa-cis-undecaprenyl diphosphate + beta-D-GlcNAc-(1-&gt;4)-Mur2Ac(oyl-L-Ala-gamma-D-Glu-L-Lys-D-Ala-D-Ala)-di-trans,octa-cis-undecaprenyl diphosphate = [GlcNAc-(1-&gt;4)-Mur2Ac(oyl-L-Ala-gamma-D-Glu-L-Lys-D-Ala-D-Ala)](n+1)-di-trans,octa-cis-undecaprenyl diphosphate + di-trans,octa-cis-undecaprenyl diphosphate + H(+)</text>
        <dbReference type="Rhea" id="RHEA:23708"/>
        <dbReference type="Rhea" id="RHEA-COMP:9602"/>
        <dbReference type="Rhea" id="RHEA-COMP:9603"/>
        <dbReference type="ChEBI" id="CHEBI:15378"/>
        <dbReference type="ChEBI" id="CHEBI:58405"/>
        <dbReference type="ChEBI" id="CHEBI:60033"/>
        <dbReference type="ChEBI" id="CHEBI:78435"/>
        <dbReference type="EC" id="2.4.99.28"/>
    </reaction>
</comment>
<evidence type="ECO:0000256" key="5">
    <source>
        <dbReference type="ARBA" id="ARBA00022960"/>
    </source>
</evidence>
<evidence type="ECO:0000256" key="11">
    <source>
        <dbReference type="ARBA" id="ARBA00038053"/>
    </source>
</evidence>
<feature type="transmembrane region" description="Helical" evidence="17">
    <location>
        <begin position="317"/>
        <end position="344"/>
    </location>
</feature>
<accession>A0A9J6ZRV5</accession>
<gene>
    <name evidence="18" type="ORF">M9189_03475</name>
</gene>
<keyword evidence="3" id="KW-0808">Transferase</keyword>
<feature type="transmembrane region" description="Helical" evidence="17">
    <location>
        <begin position="284"/>
        <end position="305"/>
    </location>
</feature>
<feature type="transmembrane region" description="Helical" evidence="17">
    <location>
        <begin position="14"/>
        <end position="37"/>
    </location>
</feature>
<evidence type="ECO:0000313" key="18">
    <source>
        <dbReference type="EMBL" id="URW80415.1"/>
    </source>
</evidence>
<dbReference type="GO" id="GO:0032153">
    <property type="term" value="C:cell division site"/>
    <property type="evidence" value="ECO:0007669"/>
    <property type="project" value="TreeGrafter"/>
</dbReference>
<dbReference type="KEGG" id="alkq:M9189_03475"/>
<evidence type="ECO:0000256" key="15">
    <source>
        <dbReference type="ARBA" id="ARBA00049902"/>
    </source>
</evidence>
<protein>
    <recommendedName>
        <fullName evidence="12">Probable peptidoglycan glycosyltransferase FtsW</fullName>
        <ecNumber evidence="14">2.4.99.28</ecNumber>
    </recommendedName>
    <alternativeName>
        <fullName evidence="13">Cell division protein FtsW</fullName>
    </alternativeName>
    <alternativeName>
        <fullName evidence="10">Cell wall polymerase</fullName>
    </alternativeName>
    <alternativeName>
        <fullName evidence="9">Peptidoglycan polymerase</fullName>
    </alternativeName>
</protein>
<evidence type="ECO:0000256" key="3">
    <source>
        <dbReference type="ARBA" id="ARBA00022679"/>
    </source>
</evidence>
<dbReference type="PANTHER" id="PTHR30474">
    <property type="entry name" value="CELL CYCLE PROTEIN"/>
    <property type="match status" value="1"/>
</dbReference>
<evidence type="ECO:0000256" key="4">
    <source>
        <dbReference type="ARBA" id="ARBA00022692"/>
    </source>
</evidence>
<evidence type="ECO:0000256" key="16">
    <source>
        <dbReference type="SAM" id="MobiDB-lite"/>
    </source>
</evidence>
<keyword evidence="8 17" id="KW-0472">Membrane</keyword>
<dbReference type="RefSeq" id="WP_250724601.1">
    <property type="nucleotide sequence ID" value="NZ_CP098400.1"/>
</dbReference>
<dbReference type="GO" id="GO:0051301">
    <property type="term" value="P:cell division"/>
    <property type="evidence" value="ECO:0007669"/>
    <property type="project" value="InterPro"/>
</dbReference>
<dbReference type="GO" id="GO:0009252">
    <property type="term" value="P:peptidoglycan biosynthetic process"/>
    <property type="evidence" value="ECO:0007669"/>
    <property type="project" value="UniProtKB-KW"/>
</dbReference>
<dbReference type="EMBL" id="CP098400">
    <property type="protein sequence ID" value="URW80415.1"/>
    <property type="molecule type" value="Genomic_DNA"/>
</dbReference>
<dbReference type="PANTHER" id="PTHR30474:SF2">
    <property type="entry name" value="PEPTIDOGLYCAN GLYCOSYLTRANSFERASE FTSW-RELATED"/>
    <property type="match status" value="1"/>
</dbReference>
<feature type="transmembrane region" description="Helical" evidence="17">
    <location>
        <begin position="350"/>
        <end position="371"/>
    </location>
</feature>
<feature type="region of interest" description="Disordered" evidence="16">
    <location>
        <begin position="378"/>
        <end position="397"/>
    </location>
</feature>
<evidence type="ECO:0000256" key="17">
    <source>
        <dbReference type="SAM" id="Phobius"/>
    </source>
</evidence>
<evidence type="ECO:0000256" key="7">
    <source>
        <dbReference type="ARBA" id="ARBA00022989"/>
    </source>
</evidence>
<feature type="transmembrane region" description="Helical" evidence="17">
    <location>
        <begin position="74"/>
        <end position="95"/>
    </location>
</feature>
<evidence type="ECO:0000256" key="13">
    <source>
        <dbReference type="ARBA" id="ARBA00041418"/>
    </source>
</evidence>
<evidence type="ECO:0000256" key="9">
    <source>
        <dbReference type="ARBA" id="ARBA00032370"/>
    </source>
</evidence>
<evidence type="ECO:0000256" key="1">
    <source>
        <dbReference type="ARBA" id="ARBA00004141"/>
    </source>
</evidence>
<dbReference type="AlphaFoldDB" id="A0A9J6ZRV5"/>
<evidence type="ECO:0000256" key="8">
    <source>
        <dbReference type="ARBA" id="ARBA00023136"/>
    </source>
</evidence>
<keyword evidence="6" id="KW-0573">Peptidoglycan synthesis</keyword>
<sequence>MRETMKKYFKGDPVIWVVIVILSTISVLSVYSATGSLAYKHQGGNTSYYLFKQLFSLGIGVGIIVFIHNINFRWIARFSFVALAISVGLLLVTLFAGVNLNMASRWLTIPGIGITFQPSEMAKLALIVWVARLLAQHQKPDAPASEAFKPIISWVAIVAGLIFRENLSTALLIVAVSFAMMYVGRVPMKYLAGTGFIAIAAVVLLLLLAPKVDFLPRAATWTARVEQFFDPEKADDASSYQSVQSKIAIANGGLLGKGPGNSIQRNFIPHPYSDFIFAIIAEEYGLFGPMVVILCYIILLARIGVIIRKSNTTFPAFLALGLGLMLVSQAFVNMGVAVGIFPVTGQPLPLISLGTTSVFFTCASFGLILGVSRYNEEREKEAEGADDNDAGEQDEEG</sequence>
<dbReference type="GO" id="GO:0008360">
    <property type="term" value="P:regulation of cell shape"/>
    <property type="evidence" value="ECO:0007669"/>
    <property type="project" value="UniProtKB-KW"/>
</dbReference>
<keyword evidence="5" id="KW-0133">Cell shape</keyword>
<evidence type="ECO:0000256" key="6">
    <source>
        <dbReference type="ARBA" id="ARBA00022984"/>
    </source>
</evidence>
<feature type="transmembrane region" description="Helical" evidence="17">
    <location>
        <begin position="151"/>
        <end position="178"/>
    </location>
</feature>
<comment type="subcellular location">
    <subcellularLocation>
        <location evidence="1">Membrane</location>
        <topology evidence="1">Multi-pass membrane protein</topology>
    </subcellularLocation>
</comment>
<dbReference type="GO" id="GO:0015648">
    <property type="term" value="F:lipid-linked peptidoglycan transporter activity"/>
    <property type="evidence" value="ECO:0007669"/>
    <property type="project" value="TreeGrafter"/>
</dbReference>
<dbReference type="Pfam" id="PF01098">
    <property type="entry name" value="FTSW_RODA_SPOVE"/>
    <property type="match status" value="1"/>
</dbReference>
<evidence type="ECO:0000313" key="19">
    <source>
        <dbReference type="Proteomes" id="UP001056426"/>
    </source>
</evidence>
<evidence type="ECO:0000256" key="12">
    <source>
        <dbReference type="ARBA" id="ARBA00041185"/>
    </source>
</evidence>
<reference evidence="18" key="1">
    <citation type="submission" date="2022-05" db="EMBL/GenBank/DDBJ databases">
        <authorList>
            <person name="Sun X."/>
        </authorList>
    </citation>
    <scope>NUCLEOTIDE SEQUENCE</scope>
    <source>
        <strain evidence="18">Ai-910</strain>
    </source>
</reference>
<dbReference type="EC" id="2.4.99.28" evidence="14"/>
<keyword evidence="4 17" id="KW-0812">Transmembrane</keyword>
<dbReference type="InterPro" id="IPR001182">
    <property type="entry name" value="FtsW/RodA"/>
</dbReference>
<dbReference type="GO" id="GO:0008955">
    <property type="term" value="F:peptidoglycan glycosyltransferase activity"/>
    <property type="evidence" value="ECO:0007669"/>
    <property type="project" value="UniProtKB-EC"/>
</dbReference>
<evidence type="ECO:0000256" key="2">
    <source>
        <dbReference type="ARBA" id="ARBA00022676"/>
    </source>
</evidence>
<keyword evidence="2" id="KW-0328">Glycosyltransferase</keyword>
<feature type="compositionally biased region" description="Acidic residues" evidence="16">
    <location>
        <begin position="384"/>
        <end position="397"/>
    </location>
</feature>
<organism evidence="18 19">
    <name type="scientific">Xiashengella succiniciproducens</name>
    <dbReference type="NCBI Taxonomy" id="2949635"/>
    <lineage>
        <taxon>Bacteria</taxon>
        <taxon>Pseudomonadati</taxon>
        <taxon>Bacteroidota</taxon>
        <taxon>Bacteroidia</taxon>
        <taxon>Marinilabiliales</taxon>
        <taxon>Marinilabiliaceae</taxon>
        <taxon>Xiashengella</taxon>
    </lineage>
</organism>
<keyword evidence="19" id="KW-1185">Reference proteome</keyword>
<reference evidence="18" key="2">
    <citation type="submission" date="2022-06" db="EMBL/GenBank/DDBJ databases">
        <title>Xiashengella guii gen. nov. sp. nov., a bacterium isolated form anaerobic digestion tank.</title>
        <authorList>
            <person name="Huang H."/>
        </authorList>
    </citation>
    <scope>NUCLEOTIDE SEQUENCE</scope>
    <source>
        <strain evidence="18">Ai-910</strain>
    </source>
</reference>
<feature type="transmembrane region" description="Helical" evidence="17">
    <location>
        <begin position="190"/>
        <end position="209"/>
    </location>
</feature>
<dbReference type="Proteomes" id="UP001056426">
    <property type="component" value="Chromosome"/>
</dbReference>
<dbReference type="GO" id="GO:0005886">
    <property type="term" value="C:plasma membrane"/>
    <property type="evidence" value="ECO:0007669"/>
    <property type="project" value="TreeGrafter"/>
</dbReference>
<name>A0A9J6ZRV5_9BACT</name>
<feature type="transmembrane region" description="Helical" evidence="17">
    <location>
        <begin position="49"/>
        <end position="68"/>
    </location>
</feature>
<keyword evidence="7 17" id="KW-1133">Transmembrane helix</keyword>
<comment type="similarity">
    <text evidence="11">Belongs to the SEDS family. FtsW subfamily.</text>
</comment>
<evidence type="ECO:0000256" key="10">
    <source>
        <dbReference type="ARBA" id="ARBA00033270"/>
    </source>
</evidence>
<evidence type="ECO:0000256" key="14">
    <source>
        <dbReference type="ARBA" id="ARBA00044770"/>
    </source>
</evidence>
<proteinExistence type="inferred from homology"/>